<reference evidence="3 4" key="1">
    <citation type="journal article" date="2013" name="Genome Announc.">
        <title>Draft Genome Sequence of Sphingobium lactosutens Strain DS20T, Isolated from a Hexachlorocyclohexane Dumpsite.</title>
        <authorList>
            <person name="Kumar R."/>
            <person name="Dwivedi V."/>
            <person name="Negi V."/>
            <person name="Khurana J.P."/>
            <person name="Lal R."/>
        </authorList>
    </citation>
    <scope>NUCLEOTIDE SEQUENCE [LARGE SCALE GENOMIC DNA]</scope>
    <source>
        <strain evidence="3 4">DS20</strain>
    </source>
</reference>
<evidence type="ECO:0000256" key="1">
    <source>
        <dbReference type="ARBA" id="ARBA00022801"/>
    </source>
</evidence>
<dbReference type="Gene3D" id="2.120.10.30">
    <property type="entry name" value="TolB, C-terminal domain"/>
    <property type="match status" value="1"/>
</dbReference>
<protein>
    <recommendedName>
        <fullName evidence="2">Peptidase S9 prolyl oligopeptidase catalytic domain-containing protein</fullName>
    </recommendedName>
</protein>
<keyword evidence="4" id="KW-1185">Reference proteome</keyword>
<dbReference type="SUPFAM" id="SSF53474">
    <property type="entry name" value="alpha/beta-Hydrolases"/>
    <property type="match status" value="1"/>
</dbReference>
<evidence type="ECO:0000313" key="3">
    <source>
        <dbReference type="EMBL" id="EQB11378.1"/>
    </source>
</evidence>
<dbReference type="Pfam" id="PF00326">
    <property type="entry name" value="Peptidase_S9"/>
    <property type="match status" value="1"/>
</dbReference>
<dbReference type="Proteomes" id="UP000015531">
    <property type="component" value="Unassembled WGS sequence"/>
</dbReference>
<proteinExistence type="predicted"/>
<dbReference type="EMBL" id="ATDP01000107">
    <property type="protein sequence ID" value="EQB11378.1"/>
    <property type="molecule type" value="Genomic_DNA"/>
</dbReference>
<dbReference type="GO" id="GO:0004252">
    <property type="term" value="F:serine-type endopeptidase activity"/>
    <property type="evidence" value="ECO:0007669"/>
    <property type="project" value="TreeGrafter"/>
</dbReference>
<organism evidence="3 4">
    <name type="scientific">Sphingobium lactosutens DS20</name>
    <dbReference type="NCBI Taxonomy" id="1331060"/>
    <lineage>
        <taxon>Bacteria</taxon>
        <taxon>Pseudomonadati</taxon>
        <taxon>Pseudomonadota</taxon>
        <taxon>Alphaproteobacteria</taxon>
        <taxon>Sphingomonadales</taxon>
        <taxon>Sphingomonadaceae</taxon>
        <taxon>Sphingobium</taxon>
    </lineage>
</organism>
<sequence>MWALVPHTAMALDSCSRLDWSKVEVPAGRAAVTPRDLVTLRDIGSLGDAVPEQHIFAISPDQRSVAFQVRQGDPDRNSFCLGMVVMRIGSGAVPLFVDRGGDLIREEMDATVEPRRSTGVPAIITPQWSPDGNAIYFLKRDNGVVQVWRADAMGNGSRPVTAFDQDVQEFALDGMGSLTASVRSGVVEARAASDHEALTGYHFDDRFMPFLSDRPKIPRSPPFTRYQVDLRSGQRTAIAGGGGLPISTIGAGSQNPRALGVGCSVDRREITTGVPPQTRLEIRCANGPVSFCSAAACTNTSGPVWMPDRSSVRFLRREGWADTIMATYEWKPATQTVRKLFETSDFLIDCQPLRKTHLACLRETSVTSRRLVVIDTDTGTMTTIVDPNPEFERLTLGRVERIPLKSDAGLEAFGDVVFPEGYRAGHRYPAVVVQYQSRGFLRGGTGDEFPIQAFANRGFAVLSVQRPQPVGARARPRDYVEVDRIGLQDFADRRSVLSVVENGVRTLIDRGIADPAKIGITGLSDGSSTVQFAALNSRLFAAGIASGCCWEPGQTAILGPAMADVYRRIGWPGVSAVDDAFWARMSIAKNARRVAFPILFETSDEEFRVALESYTALKEVGKPADLFIFPDEHHIKWQPAHKLAAYERSIDWFEFWLRGAMPEDPRRKAEAARWAAMSSIQ</sequence>
<dbReference type="AlphaFoldDB" id="T0HGZ1"/>
<comment type="caution">
    <text evidence="3">The sequence shown here is derived from an EMBL/GenBank/DDBJ whole genome shotgun (WGS) entry which is preliminary data.</text>
</comment>
<name>T0HGZ1_9SPHN</name>
<dbReference type="NCBIfam" id="NF033523">
    <property type="entry name" value="lasso_peptidase"/>
    <property type="match status" value="1"/>
</dbReference>
<evidence type="ECO:0000259" key="2">
    <source>
        <dbReference type="Pfam" id="PF00326"/>
    </source>
</evidence>
<dbReference type="PATRIC" id="fig|1331060.3.peg.4560"/>
<dbReference type="eggNOG" id="COG0823">
    <property type="taxonomic scope" value="Bacteria"/>
</dbReference>
<dbReference type="InterPro" id="IPR053536">
    <property type="entry name" value="Lasso_peptide_isopeptidase"/>
</dbReference>
<dbReference type="eggNOG" id="COG1506">
    <property type="taxonomic scope" value="Bacteria"/>
</dbReference>
<keyword evidence="1" id="KW-0378">Hydrolase</keyword>
<gene>
    <name evidence="3" type="ORF">RLDS_23535</name>
</gene>
<evidence type="ECO:0000313" key="4">
    <source>
        <dbReference type="Proteomes" id="UP000015531"/>
    </source>
</evidence>
<feature type="domain" description="Peptidase S9 prolyl oligopeptidase catalytic" evidence="2">
    <location>
        <begin position="502"/>
        <end position="657"/>
    </location>
</feature>
<dbReference type="PANTHER" id="PTHR42776">
    <property type="entry name" value="SERINE PEPTIDASE S9 FAMILY MEMBER"/>
    <property type="match status" value="1"/>
</dbReference>
<dbReference type="GO" id="GO:0006508">
    <property type="term" value="P:proteolysis"/>
    <property type="evidence" value="ECO:0007669"/>
    <property type="project" value="InterPro"/>
</dbReference>
<dbReference type="InterPro" id="IPR011042">
    <property type="entry name" value="6-blade_b-propeller_TolB-like"/>
</dbReference>
<accession>T0HGZ1</accession>
<dbReference type="InterPro" id="IPR001375">
    <property type="entry name" value="Peptidase_S9_cat"/>
</dbReference>
<dbReference type="SUPFAM" id="SSF82171">
    <property type="entry name" value="DPP6 N-terminal domain-like"/>
    <property type="match status" value="1"/>
</dbReference>
<dbReference type="Gene3D" id="3.40.50.1820">
    <property type="entry name" value="alpha/beta hydrolase"/>
    <property type="match status" value="1"/>
</dbReference>
<dbReference type="PANTHER" id="PTHR42776:SF27">
    <property type="entry name" value="DIPEPTIDYL PEPTIDASE FAMILY MEMBER 6"/>
    <property type="match status" value="1"/>
</dbReference>
<dbReference type="InterPro" id="IPR029058">
    <property type="entry name" value="AB_hydrolase_fold"/>
</dbReference>